<keyword evidence="7 11" id="KW-0547">Nucleotide-binding</keyword>
<comment type="pathway">
    <text evidence="2 11">Cofactor biosynthesis; NAD(+) biosynthesis; deamido-NAD(+) from nicotinate D-ribonucleotide: step 1/1.</text>
</comment>
<keyword evidence="4 11" id="KW-0662">Pyridine nucleotide biosynthesis</keyword>
<dbReference type="EMBL" id="JBEPTF010000002">
    <property type="protein sequence ID" value="MET4683886.1"/>
    <property type="molecule type" value="Genomic_DNA"/>
</dbReference>
<evidence type="ECO:0000256" key="2">
    <source>
        <dbReference type="ARBA" id="ARBA00005019"/>
    </source>
</evidence>
<dbReference type="GO" id="GO:0004515">
    <property type="term" value="F:nicotinate-nucleotide adenylyltransferase activity"/>
    <property type="evidence" value="ECO:0007669"/>
    <property type="project" value="UniProtKB-EC"/>
</dbReference>
<evidence type="ECO:0000256" key="5">
    <source>
        <dbReference type="ARBA" id="ARBA00022679"/>
    </source>
</evidence>
<comment type="function">
    <text evidence="1 11">Catalyzes the reversible adenylation of nicotinate mononucleotide (NaMN) to nicotinic acid adenine dinucleotide (NaAD).</text>
</comment>
<dbReference type="InterPro" id="IPR014729">
    <property type="entry name" value="Rossmann-like_a/b/a_fold"/>
</dbReference>
<reference evidence="14 15" key="1">
    <citation type="submission" date="2024-06" db="EMBL/GenBank/DDBJ databases">
        <title>Sorghum-associated microbial communities from plants grown in Nebraska, USA.</title>
        <authorList>
            <person name="Schachtman D."/>
        </authorList>
    </citation>
    <scope>NUCLEOTIDE SEQUENCE [LARGE SCALE GENOMIC DNA]</scope>
    <source>
        <strain evidence="14 15">2814</strain>
    </source>
</reference>
<dbReference type="InterPro" id="IPR005248">
    <property type="entry name" value="NadD/NMNAT"/>
</dbReference>
<evidence type="ECO:0000256" key="10">
    <source>
        <dbReference type="ARBA" id="ARBA00048721"/>
    </source>
</evidence>
<sequence>MSFFHAGPAPKGFGPRPGALRDGLGLQPGMKVGLFGGSFNPAHDGHAHVAETAMRRLGLDRVVWLVSPQNPLKSNHETAPLSERMASARAVAATVGPAMIVSDFETRAGTRWTVDTLRALTDRYPGVRFVWLMGSDNLADFHRWRGWTDIMRLMPVAVIARPGSLLDSRTAPAAARFAHNRIPAGQAGLLASLQAPAWTYLTAPLNPRSSTAIRAAAKARSTGA</sequence>
<dbReference type="CDD" id="cd02165">
    <property type="entry name" value="NMNAT"/>
    <property type="match status" value="1"/>
</dbReference>
<dbReference type="RefSeq" id="WP_354088838.1">
    <property type="nucleotide sequence ID" value="NZ_JBEPTF010000002.1"/>
</dbReference>
<dbReference type="SUPFAM" id="SSF52374">
    <property type="entry name" value="Nucleotidylyl transferase"/>
    <property type="match status" value="1"/>
</dbReference>
<keyword evidence="6 11" id="KW-0548">Nucleotidyltransferase</keyword>
<dbReference type="EC" id="2.7.7.18" evidence="11"/>
<evidence type="ECO:0000313" key="15">
    <source>
        <dbReference type="Proteomes" id="UP001549313"/>
    </source>
</evidence>
<comment type="similarity">
    <text evidence="3 11">Belongs to the NadD family.</text>
</comment>
<dbReference type="InterPro" id="IPR004821">
    <property type="entry name" value="Cyt_trans-like"/>
</dbReference>
<dbReference type="NCBIfam" id="NF000845">
    <property type="entry name" value="PRK00071.2-4"/>
    <property type="match status" value="1"/>
</dbReference>
<dbReference type="PANTHER" id="PTHR39321">
    <property type="entry name" value="NICOTINATE-NUCLEOTIDE ADENYLYLTRANSFERASE-RELATED"/>
    <property type="match status" value="1"/>
</dbReference>
<dbReference type="Proteomes" id="UP001549313">
    <property type="component" value="Unassembled WGS sequence"/>
</dbReference>
<feature type="region of interest" description="Disordered" evidence="12">
    <location>
        <begin position="1"/>
        <end position="22"/>
    </location>
</feature>
<comment type="caution">
    <text evidence="14">The sequence shown here is derived from an EMBL/GenBank/DDBJ whole genome shotgun (WGS) entry which is preliminary data.</text>
</comment>
<dbReference type="PANTHER" id="PTHR39321:SF3">
    <property type="entry name" value="PHOSPHOPANTETHEINE ADENYLYLTRANSFERASE"/>
    <property type="match status" value="1"/>
</dbReference>
<proteinExistence type="inferred from homology"/>
<gene>
    <name evidence="11" type="primary">nadD</name>
    <name evidence="14" type="ORF">ABIE19_001816</name>
</gene>
<dbReference type="NCBIfam" id="TIGR00482">
    <property type="entry name" value="nicotinate (nicotinamide) nucleotide adenylyltransferase"/>
    <property type="match status" value="1"/>
</dbReference>
<evidence type="ECO:0000256" key="6">
    <source>
        <dbReference type="ARBA" id="ARBA00022695"/>
    </source>
</evidence>
<dbReference type="NCBIfam" id="NF000843">
    <property type="entry name" value="PRK00071.2-2"/>
    <property type="match status" value="1"/>
</dbReference>
<evidence type="ECO:0000256" key="12">
    <source>
        <dbReference type="SAM" id="MobiDB-lite"/>
    </source>
</evidence>
<evidence type="ECO:0000256" key="1">
    <source>
        <dbReference type="ARBA" id="ARBA00002324"/>
    </source>
</evidence>
<evidence type="ECO:0000256" key="9">
    <source>
        <dbReference type="ARBA" id="ARBA00023027"/>
    </source>
</evidence>
<evidence type="ECO:0000256" key="3">
    <source>
        <dbReference type="ARBA" id="ARBA00009014"/>
    </source>
</evidence>
<name>A0ABV2RBD1_9CAUL</name>
<accession>A0ABV2RBD1</accession>
<evidence type="ECO:0000256" key="7">
    <source>
        <dbReference type="ARBA" id="ARBA00022741"/>
    </source>
</evidence>
<dbReference type="HAMAP" id="MF_00244">
    <property type="entry name" value="NaMN_adenylyltr"/>
    <property type="match status" value="1"/>
</dbReference>
<keyword evidence="8 11" id="KW-0067">ATP-binding</keyword>
<evidence type="ECO:0000313" key="14">
    <source>
        <dbReference type="EMBL" id="MET4683886.1"/>
    </source>
</evidence>
<dbReference type="Pfam" id="PF01467">
    <property type="entry name" value="CTP_transf_like"/>
    <property type="match status" value="1"/>
</dbReference>
<evidence type="ECO:0000256" key="11">
    <source>
        <dbReference type="HAMAP-Rule" id="MF_00244"/>
    </source>
</evidence>
<evidence type="ECO:0000259" key="13">
    <source>
        <dbReference type="Pfam" id="PF01467"/>
    </source>
</evidence>
<keyword evidence="5 11" id="KW-0808">Transferase</keyword>
<organism evidence="14 15">
    <name type="scientific">Brevundimonas faecalis</name>
    <dbReference type="NCBI Taxonomy" id="947378"/>
    <lineage>
        <taxon>Bacteria</taxon>
        <taxon>Pseudomonadati</taxon>
        <taxon>Pseudomonadota</taxon>
        <taxon>Alphaproteobacteria</taxon>
        <taxon>Caulobacterales</taxon>
        <taxon>Caulobacteraceae</taxon>
        <taxon>Brevundimonas</taxon>
    </lineage>
</organism>
<dbReference type="Gene3D" id="3.40.50.620">
    <property type="entry name" value="HUPs"/>
    <property type="match status" value="1"/>
</dbReference>
<protein>
    <recommendedName>
        <fullName evidence="11">Probable nicotinate-nucleotide adenylyltransferase</fullName>
        <ecNumber evidence="11">2.7.7.18</ecNumber>
    </recommendedName>
    <alternativeName>
        <fullName evidence="11">Deamido-NAD(+) diphosphorylase</fullName>
    </alternativeName>
    <alternativeName>
        <fullName evidence="11">Deamido-NAD(+) pyrophosphorylase</fullName>
    </alternativeName>
    <alternativeName>
        <fullName evidence="11">Nicotinate mononucleotide adenylyltransferase</fullName>
        <shortName evidence="11">NaMN adenylyltransferase</shortName>
    </alternativeName>
</protein>
<keyword evidence="15" id="KW-1185">Reference proteome</keyword>
<keyword evidence="9 11" id="KW-0520">NAD</keyword>
<comment type="catalytic activity">
    <reaction evidence="10 11">
        <text>nicotinate beta-D-ribonucleotide + ATP + H(+) = deamido-NAD(+) + diphosphate</text>
        <dbReference type="Rhea" id="RHEA:22860"/>
        <dbReference type="ChEBI" id="CHEBI:15378"/>
        <dbReference type="ChEBI" id="CHEBI:30616"/>
        <dbReference type="ChEBI" id="CHEBI:33019"/>
        <dbReference type="ChEBI" id="CHEBI:57502"/>
        <dbReference type="ChEBI" id="CHEBI:58437"/>
        <dbReference type="EC" id="2.7.7.18"/>
    </reaction>
</comment>
<evidence type="ECO:0000256" key="8">
    <source>
        <dbReference type="ARBA" id="ARBA00022840"/>
    </source>
</evidence>
<feature type="domain" description="Cytidyltransferase-like" evidence="13">
    <location>
        <begin position="34"/>
        <end position="215"/>
    </location>
</feature>
<evidence type="ECO:0000256" key="4">
    <source>
        <dbReference type="ARBA" id="ARBA00022642"/>
    </source>
</evidence>